<dbReference type="Proteomes" id="UP000481153">
    <property type="component" value="Unassembled WGS sequence"/>
</dbReference>
<proteinExistence type="inferred from homology"/>
<dbReference type="GO" id="GO:0006487">
    <property type="term" value="P:protein N-linked glycosylation"/>
    <property type="evidence" value="ECO:0007669"/>
    <property type="project" value="TreeGrafter"/>
</dbReference>
<evidence type="ECO:0000256" key="12">
    <source>
        <dbReference type="SAM" id="Phobius"/>
    </source>
</evidence>
<keyword evidence="8 12" id="KW-1133">Transmembrane helix</keyword>
<accession>A0A6G0X150</accession>
<evidence type="ECO:0000256" key="1">
    <source>
        <dbReference type="ARBA" id="ARBA00002791"/>
    </source>
</evidence>
<dbReference type="VEuPathDB" id="FungiDB:AeMF1_016263"/>
<dbReference type="UniPathway" id="UPA00378"/>
<dbReference type="GO" id="GO:0008250">
    <property type="term" value="C:oligosaccharyltransferase complex"/>
    <property type="evidence" value="ECO:0007669"/>
    <property type="project" value="InterPro"/>
</dbReference>
<dbReference type="InterPro" id="IPR056790">
    <property type="entry name" value="Ribophorin_II_C"/>
</dbReference>
<keyword evidence="6 13" id="KW-0732">Signal</keyword>
<comment type="function">
    <text evidence="1">Subunit of the oligosaccharyl transferase (OST) complex that catalyzes the initial transfer of a defined glycan (Glc(3)Man(9)GlcNAc(2) in eukaryotes) from the lipid carrier dolichol-pyrophosphate to an asparagine residue within an Asn-X-Ser/Thr consensus motif in nascent polypeptide chains, the first step in protein N-glycosylation. N-glycosylation occurs cotranslationally and the complex associates with the Sec61 complex at the channel-forming translocon complex that mediates protein translocation across the endoplasmic reticulum (ER). All subunits are required for a maximal enzyme activity.</text>
</comment>
<dbReference type="PANTHER" id="PTHR12640">
    <property type="entry name" value="RIBOPHORIN II"/>
    <property type="match status" value="1"/>
</dbReference>
<comment type="caution">
    <text evidence="16">The sequence shown here is derived from an EMBL/GenBank/DDBJ whole genome shotgun (WGS) entry which is preliminary data.</text>
</comment>
<feature type="transmembrane region" description="Helical" evidence="12">
    <location>
        <begin position="332"/>
        <end position="351"/>
    </location>
</feature>
<dbReference type="PANTHER" id="PTHR12640:SF0">
    <property type="entry name" value="DOLICHYL-DIPHOSPHOOLIGOSACCHARIDE--PROTEIN GLYCOSYLTRANSFERASE SUBUNIT 2"/>
    <property type="match status" value="1"/>
</dbReference>
<protein>
    <recommendedName>
        <fullName evidence="11">Ribophorin II</fullName>
    </recommendedName>
    <alternativeName>
        <fullName evidence="10">Ribophorin-2</fullName>
    </alternativeName>
</protein>
<reference evidence="16 17" key="1">
    <citation type="submission" date="2019-07" db="EMBL/GenBank/DDBJ databases">
        <title>Genomics analysis of Aphanomyces spp. identifies a new class of oomycete effector associated with host adaptation.</title>
        <authorList>
            <person name="Gaulin E."/>
        </authorList>
    </citation>
    <scope>NUCLEOTIDE SEQUENCE [LARGE SCALE GENOMIC DNA]</scope>
    <source>
        <strain evidence="16 17">ATCC 201684</strain>
    </source>
</reference>
<feature type="signal peptide" evidence="13">
    <location>
        <begin position="1"/>
        <end position="18"/>
    </location>
</feature>
<evidence type="ECO:0000256" key="7">
    <source>
        <dbReference type="ARBA" id="ARBA00022824"/>
    </source>
</evidence>
<evidence type="ECO:0000256" key="8">
    <source>
        <dbReference type="ARBA" id="ARBA00022989"/>
    </source>
</evidence>
<sequence>MSCRWMLGLLLLVALVAAAIELENPVNRGDQDVRFFITGAAKPVLKTLKNGDLKVIASDVALAPEKDGKHSFTLEAEKAIPGLYIIHVEDGETSKAMHTSLTTSVAFGRVVIQGEDVEPKHINIAPLASGELFSIEVSLKNLSGKRSYVSHQAFLHFTYEETHKDTTFALAPSTDKTSMRAAIPIDGHTFSYLSGRYALHLIVGDIIFENALEWNIGTVMLTLEAPPSESPLPLYTKPLLHESDVALAALPEITHVMRPPPSRPLKFVSFVFTALVIAPLLGFIGFVFLRGVKLSKFPSGLGAVWSIAFLATIAATIGLFTLYWLQLTMFSTLYYLAGLAPLTFLCGHYALRSLVVVKSKVD</sequence>
<comment type="similarity">
    <text evidence="4">Belongs to the SWP1 family.</text>
</comment>
<feature type="domain" description="Ribophorin II C-terminal" evidence="15">
    <location>
        <begin position="258"/>
        <end position="354"/>
    </location>
</feature>
<comment type="subcellular location">
    <subcellularLocation>
        <location evidence="2">Endoplasmic reticulum membrane</location>
        <topology evidence="2">Multi-pass membrane protein</topology>
    </subcellularLocation>
</comment>
<evidence type="ECO:0000313" key="16">
    <source>
        <dbReference type="EMBL" id="KAF0733533.1"/>
    </source>
</evidence>
<evidence type="ECO:0000256" key="6">
    <source>
        <dbReference type="ARBA" id="ARBA00022729"/>
    </source>
</evidence>
<feature type="transmembrane region" description="Helical" evidence="12">
    <location>
        <begin position="301"/>
        <end position="326"/>
    </location>
</feature>
<keyword evidence="7" id="KW-0256">Endoplasmic reticulum</keyword>
<evidence type="ECO:0000256" key="10">
    <source>
        <dbReference type="ARBA" id="ARBA00030078"/>
    </source>
</evidence>
<dbReference type="InterPro" id="IPR055374">
    <property type="entry name" value="Ribophorin_II_3rd"/>
</dbReference>
<evidence type="ECO:0000259" key="15">
    <source>
        <dbReference type="Pfam" id="PF25147"/>
    </source>
</evidence>
<evidence type="ECO:0000256" key="2">
    <source>
        <dbReference type="ARBA" id="ARBA00004477"/>
    </source>
</evidence>
<keyword evidence="9 12" id="KW-0472">Membrane</keyword>
<evidence type="ECO:0000256" key="11">
    <source>
        <dbReference type="ARBA" id="ARBA00032139"/>
    </source>
</evidence>
<evidence type="ECO:0000313" key="17">
    <source>
        <dbReference type="Proteomes" id="UP000481153"/>
    </source>
</evidence>
<gene>
    <name evidence="16" type="ORF">Ae201684_009767</name>
</gene>
<comment type="pathway">
    <text evidence="3">Protein modification; protein glycosylation.</text>
</comment>
<keyword evidence="5 12" id="KW-0812">Transmembrane</keyword>
<evidence type="ECO:0000256" key="4">
    <source>
        <dbReference type="ARBA" id="ARBA00009038"/>
    </source>
</evidence>
<evidence type="ECO:0000256" key="13">
    <source>
        <dbReference type="SAM" id="SignalP"/>
    </source>
</evidence>
<dbReference type="EMBL" id="VJMJ01000122">
    <property type="protein sequence ID" value="KAF0733533.1"/>
    <property type="molecule type" value="Genomic_DNA"/>
</dbReference>
<feature type="chain" id="PRO_5044283233" description="Ribophorin II" evidence="13">
    <location>
        <begin position="19"/>
        <end position="362"/>
    </location>
</feature>
<dbReference type="Pfam" id="PF25147">
    <property type="entry name" value="Ribophorin_II_C"/>
    <property type="match status" value="1"/>
</dbReference>
<evidence type="ECO:0000256" key="5">
    <source>
        <dbReference type="ARBA" id="ARBA00022692"/>
    </source>
</evidence>
<dbReference type="Pfam" id="PF23860">
    <property type="entry name" value="Ribophorin_II_3rd"/>
    <property type="match status" value="1"/>
</dbReference>
<keyword evidence="17" id="KW-1185">Reference proteome</keyword>
<feature type="transmembrane region" description="Helical" evidence="12">
    <location>
        <begin position="267"/>
        <end position="289"/>
    </location>
</feature>
<organism evidence="16 17">
    <name type="scientific">Aphanomyces euteiches</name>
    <dbReference type="NCBI Taxonomy" id="100861"/>
    <lineage>
        <taxon>Eukaryota</taxon>
        <taxon>Sar</taxon>
        <taxon>Stramenopiles</taxon>
        <taxon>Oomycota</taxon>
        <taxon>Saprolegniomycetes</taxon>
        <taxon>Saprolegniales</taxon>
        <taxon>Verrucalvaceae</taxon>
        <taxon>Aphanomyces</taxon>
    </lineage>
</organism>
<feature type="domain" description="Ribophorin II third" evidence="14">
    <location>
        <begin position="133"/>
        <end position="221"/>
    </location>
</feature>
<evidence type="ECO:0000259" key="14">
    <source>
        <dbReference type="Pfam" id="PF23860"/>
    </source>
</evidence>
<dbReference type="AlphaFoldDB" id="A0A6G0X150"/>
<dbReference type="InterPro" id="IPR008814">
    <property type="entry name" value="Swp1"/>
</dbReference>
<evidence type="ECO:0000256" key="9">
    <source>
        <dbReference type="ARBA" id="ARBA00023136"/>
    </source>
</evidence>
<name>A0A6G0X150_9STRA</name>
<evidence type="ECO:0000256" key="3">
    <source>
        <dbReference type="ARBA" id="ARBA00004922"/>
    </source>
</evidence>